<dbReference type="SUPFAM" id="SSF53756">
    <property type="entry name" value="UDP-Glycosyltransferase/glycogen phosphorylase"/>
    <property type="match status" value="2"/>
</dbReference>
<dbReference type="InterPro" id="IPR001296">
    <property type="entry name" value="Glyco_trans_1"/>
</dbReference>
<evidence type="ECO:0000256" key="1">
    <source>
        <dbReference type="ARBA" id="ARBA00022676"/>
    </source>
</evidence>
<proteinExistence type="predicted"/>
<keyword evidence="2" id="KW-0808">Transferase</keyword>
<evidence type="ECO:0000259" key="5">
    <source>
        <dbReference type="Pfam" id="PF13579"/>
    </source>
</evidence>
<dbReference type="InterPro" id="IPR028098">
    <property type="entry name" value="Glyco_trans_4-like_N"/>
</dbReference>
<feature type="domain" description="Glycosyl transferase family 1" evidence="4">
    <location>
        <begin position="180"/>
        <end position="326"/>
    </location>
</feature>
<dbReference type="PANTHER" id="PTHR12526:SF510">
    <property type="entry name" value="D-INOSITOL 3-PHOSPHATE GLYCOSYLTRANSFERASE"/>
    <property type="match status" value="1"/>
</dbReference>
<feature type="domain" description="Glycosyltransferase subfamily 4-like N-terminal" evidence="5">
    <location>
        <begin position="20"/>
        <end position="166"/>
    </location>
</feature>
<evidence type="ECO:0000313" key="7">
    <source>
        <dbReference type="Proteomes" id="UP001164965"/>
    </source>
</evidence>
<evidence type="ECO:0000259" key="4">
    <source>
        <dbReference type="Pfam" id="PF00534"/>
    </source>
</evidence>
<dbReference type="Proteomes" id="UP001164965">
    <property type="component" value="Chromosome"/>
</dbReference>
<feature type="region of interest" description="Disordered" evidence="3">
    <location>
        <begin position="364"/>
        <end position="383"/>
    </location>
</feature>
<keyword evidence="1" id="KW-0328">Glycosyltransferase</keyword>
<name>A0ABY6NZZ2_9NOCA</name>
<sequence>MRVVRLYHSGRDEAHRERERALVAAGVDLTLVVPTAWPDAGSQDVLSPEPFPVVELDVLRAGDVNRHRLARPEQLAELVARLRPDVVDLHEEPFSAVVHQVLAALPGAQPVVAYMSQNLDKRFPPPFAQRERAALDRLQGLYPCSHQAASVAVGKGFAGRVAVLPLAPPASVVPGDQQPPGEALRLLLVGRLVPEKGVLDAVEVLAGLGAGATLTLVGSGPEAGRAQQRATELGVAGALTLLPWLGAAALAQEYARAHVLLAPSRSTATWVEQFGRMVVEAHAAGAVVVGYRSGALPEVVGAGGVLVPEGDVAALGAAMASLRADPVRWSVLRRTGLEQAARITWRDVAAGHLALYADARDRPVPRTTGRTAARADHGAPATAAGETRPFALPVLRTGGRASRALARVLDAAAPTERPPAPARLRVVFLDHVAAQSGGELALVRLVAALTNIDAHVILGEDGPLRGLLEKVGAKVEVLPLSTRSREAHRDELGGIRAARSAVDLAAYTVRLALRLRRLRPHLVHTNSLKSGFYGSVAARLARVPVLWHVRDRITPDYLPPRVVRVTRLALQHLPQVVLANSEETLRSTEVMAGRSSVRAATVVHDPYQPTRAPADRATRTALVVGMVGRLAPWKGQEVFLWALTHPDLAVVRARIVGSAMFGEDDYAAGLHRLVEELGLADRVEIVGFVSDVESELAGLDVLVHASVLPEPWGQVVVEGMAAGLPVIATDAGGPAEIITDGVDGLLVAPGDVDALASAIARLAEQRTLRDDLGHAAVRRAAVFTPGRAAPELELLYRSAARFR</sequence>
<dbReference type="Pfam" id="PF00534">
    <property type="entry name" value="Glycos_transf_1"/>
    <property type="match status" value="2"/>
</dbReference>
<evidence type="ECO:0000313" key="6">
    <source>
        <dbReference type="EMBL" id="UZJ24974.1"/>
    </source>
</evidence>
<evidence type="ECO:0000256" key="2">
    <source>
        <dbReference type="ARBA" id="ARBA00022679"/>
    </source>
</evidence>
<feature type="domain" description="Glycosyltransferase subfamily 4-like N-terminal" evidence="5">
    <location>
        <begin position="443"/>
        <end position="586"/>
    </location>
</feature>
<accession>A0ABY6NZZ2</accession>
<dbReference type="PANTHER" id="PTHR12526">
    <property type="entry name" value="GLYCOSYLTRANSFERASE"/>
    <property type="match status" value="1"/>
</dbReference>
<organism evidence="6 7">
    <name type="scientific">Rhodococcus antarcticus</name>
    <dbReference type="NCBI Taxonomy" id="2987751"/>
    <lineage>
        <taxon>Bacteria</taxon>
        <taxon>Bacillati</taxon>
        <taxon>Actinomycetota</taxon>
        <taxon>Actinomycetes</taxon>
        <taxon>Mycobacteriales</taxon>
        <taxon>Nocardiaceae</taxon>
        <taxon>Rhodococcus</taxon>
    </lineage>
</organism>
<dbReference type="Pfam" id="PF13579">
    <property type="entry name" value="Glyco_trans_4_4"/>
    <property type="match status" value="2"/>
</dbReference>
<keyword evidence="7" id="KW-1185">Reference proteome</keyword>
<dbReference type="Gene3D" id="3.40.50.2000">
    <property type="entry name" value="Glycogen Phosphorylase B"/>
    <property type="match status" value="4"/>
</dbReference>
<protein>
    <submittedName>
        <fullName evidence="6">Glycosyltransferase</fullName>
    </submittedName>
</protein>
<feature type="domain" description="Glycosyl transferase family 1" evidence="4">
    <location>
        <begin position="622"/>
        <end position="776"/>
    </location>
</feature>
<dbReference type="CDD" id="cd03801">
    <property type="entry name" value="GT4_PimA-like"/>
    <property type="match status" value="1"/>
</dbReference>
<dbReference type="RefSeq" id="WP_265383080.1">
    <property type="nucleotide sequence ID" value="NZ_CP110615.1"/>
</dbReference>
<gene>
    <name evidence="6" type="ORF">RHODO2019_00175</name>
</gene>
<reference evidence="6" key="1">
    <citation type="submission" date="2022-10" db="EMBL/GenBank/DDBJ databases">
        <title>Rhodococcus sp.75.</title>
        <authorList>
            <person name="Sun M."/>
        </authorList>
    </citation>
    <scope>NUCLEOTIDE SEQUENCE</scope>
    <source>
        <strain evidence="6">75</strain>
    </source>
</reference>
<evidence type="ECO:0000256" key="3">
    <source>
        <dbReference type="SAM" id="MobiDB-lite"/>
    </source>
</evidence>
<dbReference type="EMBL" id="CP110615">
    <property type="protein sequence ID" value="UZJ24974.1"/>
    <property type="molecule type" value="Genomic_DNA"/>
</dbReference>